<accession>A0ABP7ELI6</accession>
<dbReference type="InterPro" id="IPR005490">
    <property type="entry name" value="LD_TPept_cat_dom"/>
</dbReference>
<dbReference type="Pfam" id="PF03734">
    <property type="entry name" value="YkuD"/>
    <property type="match status" value="1"/>
</dbReference>
<keyword evidence="4 7" id="KW-0573">Peptidoglycan synthesis</keyword>
<dbReference type="Pfam" id="PF17964">
    <property type="entry name" value="Big_10"/>
    <property type="match status" value="1"/>
</dbReference>
<comment type="caution">
    <text evidence="10">The sequence shown here is derived from an EMBL/GenBank/DDBJ whole genome shotgun (WGS) entry which is preliminary data.</text>
</comment>
<feature type="region of interest" description="Disordered" evidence="8">
    <location>
        <begin position="1"/>
        <end position="33"/>
    </location>
</feature>
<keyword evidence="11" id="KW-1185">Reference proteome</keyword>
<dbReference type="CDD" id="cd16913">
    <property type="entry name" value="YkuD_like"/>
    <property type="match status" value="1"/>
</dbReference>
<evidence type="ECO:0000313" key="11">
    <source>
        <dbReference type="Proteomes" id="UP001499884"/>
    </source>
</evidence>
<organism evidence="10 11">
    <name type="scientific">Streptomyces tremellae</name>
    <dbReference type="NCBI Taxonomy" id="1124239"/>
    <lineage>
        <taxon>Bacteria</taxon>
        <taxon>Bacillati</taxon>
        <taxon>Actinomycetota</taxon>
        <taxon>Actinomycetes</taxon>
        <taxon>Kitasatosporales</taxon>
        <taxon>Streptomycetaceae</taxon>
        <taxon>Streptomyces</taxon>
    </lineage>
</organism>
<dbReference type="CDD" id="cd13432">
    <property type="entry name" value="LDT_IgD_like_2"/>
    <property type="match status" value="1"/>
</dbReference>
<dbReference type="SUPFAM" id="SSF141523">
    <property type="entry name" value="L,D-transpeptidase catalytic domain-like"/>
    <property type="match status" value="1"/>
</dbReference>
<sequence length="388" mass="40906">MFAATACGGGGTGKDGGDDGKAPAGAGASTVKDDAPQAVVRVAPSDGATSVATTGALRVRVERGTLTAVTVRDAKGARVAGRLSADGTSWQPSGHLAASTRYAVHATAKDARGRVSAKDTTFTTLTPKNTFIGYYTPEDKSTVGVGMPVSLSFTRGITEPEAVEKAVTVTTDPAVPVEGHWFGNDRLDFRPEHYWKPGTKVTVRLDLDGVQGRPGVYGTQAKTVSFTVGRSQVSTVDAAKHTMKVVRDGKQIRQIPVSAGGPGHTTWQGEMVISEKDPVTRMDSQTVGLGGEYDIPDVPHAMRLTQSGTFIHGNYWAATSVFGSQNTSHGCVGLHDRRGGGHNGTPASWFYDNSLIGDVVVVKNSHDRTVAPDNGLNGWNMSWADWKK</sequence>
<dbReference type="EMBL" id="BAABEP010000007">
    <property type="protein sequence ID" value="GAA3720092.1"/>
    <property type="molecule type" value="Genomic_DNA"/>
</dbReference>
<evidence type="ECO:0000256" key="4">
    <source>
        <dbReference type="ARBA" id="ARBA00022984"/>
    </source>
</evidence>
<keyword evidence="3 7" id="KW-0133">Cell shape</keyword>
<evidence type="ECO:0000313" key="10">
    <source>
        <dbReference type="EMBL" id="GAA3720092.1"/>
    </source>
</evidence>
<dbReference type="Gene3D" id="2.40.440.10">
    <property type="entry name" value="L,D-transpeptidase catalytic domain-like"/>
    <property type="match status" value="1"/>
</dbReference>
<dbReference type="InterPro" id="IPR050979">
    <property type="entry name" value="LD-transpeptidase"/>
</dbReference>
<evidence type="ECO:0000256" key="1">
    <source>
        <dbReference type="ARBA" id="ARBA00004752"/>
    </source>
</evidence>
<evidence type="ECO:0000256" key="5">
    <source>
        <dbReference type="ARBA" id="ARBA00023315"/>
    </source>
</evidence>
<dbReference type="PANTHER" id="PTHR30582:SF2">
    <property type="entry name" value="L,D-TRANSPEPTIDASE YCIB-RELATED"/>
    <property type="match status" value="1"/>
</dbReference>
<dbReference type="InterPro" id="IPR038063">
    <property type="entry name" value="Transpep_catalytic_dom"/>
</dbReference>
<feature type="active site" description="Nucleophile" evidence="7">
    <location>
        <position position="331"/>
    </location>
</feature>
<name>A0ABP7ELI6_9ACTN</name>
<dbReference type="Proteomes" id="UP001499884">
    <property type="component" value="Unassembled WGS sequence"/>
</dbReference>
<keyword evidence="6 7" id="KW-0961">Cell wall biogenesis/degradation</keyword>
<evidence type="ECO:0000256" key="7">
    <source>
        <dbReference type="PROSITE-ProRule" id="PRU01373"/>
    </source>
</evidence>
<feature type="active site" description="Proton donor/acceptor" evidence="7">
    <location>
        <position position="312"/>
    </location>
</feature>
<gene>
    <name evidence="10" type="ORF">GCM10023082_16870</name>
</gene>
<comment type="pathway">
    <text evidence="1 7">Cell wall biogenesis; peptidoglycan biosynthesis.</text>
</comment>
<evidence type="ECO:0000256" key="8">
    <source>
        <dbReference type="SAM" id="MobiDB-lite"/>
    </source>
</evidence>
<protein>
    <submittedName>
        <fullName evidence="10">Ig-like domain-containing protein</fullName>
    </submittedName>
</protein>
<dbReference type="Gene3D" id="2.60.40.3780">
    <property type="match status" value="1"/>
</dbReference>
<dbReference type="PANTHER" id="PTHR30582">
    <property type="entry name" value="L,D-TRANSPEPTIDASE"/>
    <property type="match status" value="1"/>
</dbReference>
<keyword evidence="2" id="KW-0808">Transferase</keyword>
<dbReference type="Gene3D" id="2.60.40.3710">
    <property type="match status" value="1"/>
</dbReference>
<evidence type="ECO:0000256" key="2">
    <source>
        <dbReference type="ARBA" id="ARBA00022679"/>
    </source>
</evidence>
<reference evidence="11" key="1">
    <citation type="journal article" date="2019" name="Int. J. Syst. Evol. Microbiol.">
        <title>The Global Catalogue of Microorganisms (GCM) 10K type strain sequencing project: providing services to taxonomists for standard genome sequencing and annotation.</title>
        <authorList>
            <consortium name="The Broad Institute Genomics Platform"/>
            <consortium name="The Broad Institute Genome Sequencing Center for Infectious Disease"/>
            <person name="Wu L."/>
            <person name="Ma J."/>
        </authorList>
    </citation>
    <scope>NUCLEOTIDE SEQUENCE [LARGE SCALE GENOMIC DNA]</scope>
    <source>
        <strain evidence="11">JCM 30846</strain>
    </source>
</reference>
<evidence type="ECO:0000259" key="9">
    <source>
        <dbReference type="PROSITE" id="PS52029"/>
    </source>
</evidence>
<keyword evidence="5" id="KW-0012">Acyltransferase</keyword>
<feature type="domain" description="L,D-TPase catalytic" evidence="9">
    <location>
        <begin position="232"/>
        <end position="363"/>
    </location>
</feature>
<dbReference type="InterPro" id="IPR041280">
    <property type="entry name" value="Big_10"/>
</dbReference>
<proteinExistence type="predicted"/>
<evidence type="ECO:0000256" key="6">
    <source>
        <dbReference type="ARBA" id="ARBA00023316"/>
    </source>
</evidence>
<dbReference type="PROSITE" id="PS52029">
    <property type="entry name" value="LD_TPASE"/>
    <property type="match status" value="1"/>
</dbReference>
<evidence type="ECO:0000256" key="3">
    <source>
        <dbReference type="ARBA" id="ARBA00022960"/>
    </source>
</evidence>